<evidence type="ECO:0000256" key="3">
    <source>
        <dbReference type="ARBA" id="ARBA00004613"/>
    </source>
</evidence>
<keyword evidence="13" id="KW-0333">Golgi apparatus</keyword>
<comment type="catalytic activity">
    <reaction evidence="24">
        <text>N(4)-{beta-D-GlcNAc-(1-&gt;2)-alpha-D-Man-(1-&gt;3)-beta-D-Man-(1-&gt;4)-beta-D-GlcNAc-(1-&gt;4)-beta-D-GlcNAc}-asparaginyl-[protein] + UDP-N-acetyl-alpha-D-glucosamine = N(4)-{beta-D-GlcNAc-(1-&gt;2)-[beta-D-GlcNAc-(1-&gt;4)]-alpha-D-Man-(1-&gt;3)-beta-D-Man-(1-&gt;4)-beta-D-GlcNAc-(1-&gt;4)-beta-D-GlcNAc}-asparaginyl-[protein] + UDP + H(+)</text>
        <dbReference type="Rhea" id="RHEA:69635"/>
        <dbReference type="Rhea" id="RHEA-COMP:17741"/>
        <dbReference type="Rhea" id="RHEA-COMP:17742"/>
        <dbReference type="ChEBI" id="CHEBI:15378"/>
        <dbReference type="ChEBI" id="CHEBI:57705"/>
        <dbReference type="ChEBI" id="CHEBI:58223"/>
        <dbReference type="ChEBI" id="CHEBI:187882"/>
        <dbReference type="ChEBI" id="CHEBI:187883"/>
    </reaction>
    <physiologicalReaction direction="left-to-right" evidence="24">
        <dbReference type="Rhea" id="RHEA:69636"/>
    </physiologicalReaction>
</comment>
<evidence type="ECO:0000256" key="14">
    <source>
        <dbReference type="ARBA" id="ARBA00023054"/>
    </source>
</evidence>
<feature type="domain" description="MGAT4 A/B/C C-terminal" evidence="31">
    <location>
        <begin position="394"/>
        <end position="513"/>
    </location>
</feature>
<keyword evidence="12 29" id="KW-1133">Transmembrane helix</keyword>
<keyword evidence="6" id="KW-0964">Secreted</keyword>
<proteinExistence type="inferred from homology"/>
<dbReference type="Pfam" id="PF04666">
    <property type="entry name" value="MGAT4_cons"/>
    <property type="match status" value="1"/>
</dbReference>
<comment type="subcellular location">
    <subcellularLocation>
        <location evidence="2">Golgi apparatus membrane</location>
        <topology evidence="2">Single-pass type II membrane protein</topology>
    </subcellularLocation>
    <subcellularLocation>
        <location evidence="3">Secreted</location>
    </subcellularLocation>
</comment>
<evidence type="ECO:0000256" key="5">
    <source>
        <dbReference type="ARBA" id="ARBA00009090"/>
    </source>
</evidence>
<dbReference type="GO" id="GO:0005795">
    <property type="term" value="C:Golgi stack"/>
    <property type="evidence" value="ECO:0007669"/>
    <property type="project" value="TreeGrafter"/>
</dbReference>
<comment type="pathway">
    <text evidence="4">Protein modification; protein glycosylation.</text>
</comment>
<evidence type="ECO:0000256" key="16">
    <source>
        <dbReference type="ARBA" id="ARBA00023180"/>
    </source>
</evidence>
<keyword evidence="14" id="KW-0175">Coiled coil</keyword>
<dbReference type="PANTHER" id="PTHR12062">
    <property type="entry name" value="N-ACETYLGLUCOSAMINYLTRANSFERASE VI"/>
    <property type="match status" value="1"/>
</dbReference>
<comment type="catalytic activity">
    <reaction evidence="28">
        <text>an N(4)-{beta-D-GlcNAc-(1-&gt;2)-alpha-D-Man-(1-&gt;3)-[beta-D-GlcNAc-(1-&gt;2)-[beta-D-GlcNAc-(1-&gt;6)]-alpha-D-Man-(1-&gt;6)]-beta-D-Man-(1-&gt;4)-beta-D-GlcNAc-(1-&gt;4)-beta-D-GlcNAc}-L-asparaginyl-[protein] + UDP-N-acetyl-alpha-D-glucosamine = an N(4)-{beta-D-GlcNAc-(1-&gt;2)-[beta-D-GlcNAc-(1-&gt;4)]-alpha-D-Man-(1-&gt;3)-[beta-D-GlcNAc-(1-&gt;2)-[beta-D-GlcNAc-(1-&gt;6)]-alpha-D-Man-(1-&gt;6)]-beta-D-Man-(1-&gt;4)-beta-D-GlcNAc-(1-&gt;4)-beta-D-GlcNAc}-L-asparaginyl-[protein] + UDP + H(+)</text>
        <dbReference type="Rhea" id="RHEA:69619"/>
        <dbReference type="Rhea" id="RHEA-COMP:17733"/>
        <dbReference type="Rhea" id="RHEA-COMP:17734"/>
        <dbReference type="ChEBI" id="CHEBI:15378"/>
        <dbReference type="ChEBI" id="CHEBI:57705"/>
        <dbReference type="ChEBI" id="CHEBI:58223"/>
        <dbReference type="ChEBI" id="CHEBI:187874"/>
        <dbReference type="ChEBI" id="CHEBI:187875"/>
    </reaction>
    <physiologicalReaction direction="left-to-right" evidence="28">
        <dbReference type="Rhea" id="RHEA:69620"/>
    </physiologicalReaction>
</comment>
<evidence type="ECO:0000256" key="27">
    <source>
        <dbReference type="ARBA" id="ARBA00093235"/>
    </source>
</evidence>
<dbReference type="PANTHER" id="PTHR12062:SF4">
    <property type="entry name" value="ALPHA-1,3-MANNOSYL-GLYCOPROTEIN 4-BETA-N-ACETYLGLUCOSAMINYLTRANSFERASE A"/>
    <property type="match status" value="1"/>
</dbReference>
<comment type="function">
    <text evidence="21">Glycosyltransferase that catalyze the transfer of GlcNAc from UDP-GlcNAc to the GlcNAcbeta1-2Manalpha1-3 arm of the core structure of N-linked glycans through a beta1-4 linkage and participates in the production of tri- and tetra-antennary N-linked sugar chains. Involved in glucose transport by mediating SLC2A2/GLUT2 glycosylation, thereby controlling cell-surface expression of SLC2A2 in pancreatic beta cells.</text>
</comment>
<evidence type="ECO:0000256" key="8">
    <source>
        <dbReference type="ARBA" id="ARBA00022679"/>
    </source>
</evidence>
<sequence length="560" mass="63995">MRLRNGTVATAIIFFTSFLSLSWYTAWQNGKEKLVAYQREFHALKERLRVAEHRTLQRSSELNNILEQFRRAIAETNGSKDALINFSDETQKLLKELASRKPLQVPNIYHHMPHLLNNEGSLHPAVQVGMGRTGVSMVMGIPTVKRKVKSYLAETLHSLIDKLSPEEKLDCVIIVFVGEVWGNAFSHSQLTIYIVHDVKACSGLLELISPPASYYPDLKELKETFGDSRERVRWRTKQNLDYSFLMMYAVSKGVYYVQLEDDIVAKPNYFATMKNFALQLSSEDWMILEFSQLGFIGKMFQAPDLNLIVEFIFMFYKEKPIDWLLDHILWVKVCNPEKDAKHCERQKSSLRVRFRPSLFQHVGLHSSLAGKIQKLTDKDFLKPLLHKIHVNPPAEVSTSLKVYQGHTLDKTYLGEDFFWAINPTVGDYVLFKFDRPVSIERFLFRSGNQEHPGDRIENTTVEILPFLVRRQHSDDGQFEKGVAEGAVDSSFNPVVALRLSVIKDSAVWAILSEVSQSHSVICLLSNVSIVLCTQGNVILYNDRCMCVTCLCSSVCLCRST</sequence>
<organism evidence="32 33">
    <name type="scientific">Salmo trutta</name>
    <name type="common">Brown trout</name>
    <dbReference type="NCBI Taxonomy" id="8032"/>
    <lineage>
        <taxon>Eukaryota</taxon>
        <taxon>Metazoa</taxon>
        <taxon>Chordata</taxon>
        <taxon>Craniata</taxon>
        <taxon>Vertebrata</taxon>
        <taxon>Euteleostomi</taxon>
        <taxon>Actinopterygii</taxon>
        <taxon>Neopterygii</taxon>
        <taxon>Teleostei</taxon>
        <taxon>Protacanthopterygii</taxon>
        <taxon>Salmoniformes</taxon>
        <taxon>Salmonidae</taxon>
        <taxon>Salmoninae</taxon>
        <taxon>Salmo</taxon>
    </lineage>
</organism>
<dbReference type="GeneTree" id="ENSGT00940000159177"/>
<evidence type="ECO:0000256" key="26">
    <source>
        <dbReference type="ARBA" id="ARBA00093225"/>
    </source>
</evidence>
<keyword evidence="9 29" id="KW-0812">Transmembrane</keyword>
<evidence type="ECO:0000256" key="24">
    <source>
        <dbReference type="ARBA" id="ARBA00049146"/>
    </source>
</evidence>
<comment type="similarity">
    <text evidence="5">Belongs to the glycosyltransferase 54 family.</text>
</comment>
<evidence type="ECO:0000256" key="11">
    <source>
        <dbReference type="ARBA" id="ARBA00022968"/>
    </source>
</evidence>
<evidence type="ECO:0000256" key="10">
    <source>
        <dbReference type="ARBA" id="ARBA00022723"/>
    </source>
</evidence>
<keyword evidence="8" id="KW-0808">Transferase</keyword>
<evidence type="ECO:0000256" key="21">
    <source>
        <dbReference type="ARBA" id="ARBA00046033"/>
    </source>
</evidence>
<evidence type="ECO:0000256" key="13">
    <source>
        <dbReference type="ARBA" id="ARBA00023034"/>
    </source>
</evidence>
<keyword evidence="16" id="KW-0325">Glycoprotein</keyword>
<evidence type="ECO:0000256" key="17">
    <source>
        <dbReference type="ARBA" id="ARBA00038913"/>
    </source>
</evidence>
<evidence type="ECO:0000256" key="12">
    <source>
        <dbReference type="ARBA" id="ARBA00022989"/>
    </source>
</evidence>
<evidence type="ECO:0000256" key="23">
    <source>
        <dbReference type="ARBA" id="ARBA00048608"/>
    </source>
</evidence>
<comment type="catalytic activity">
    <reaction evidence="25">
        <text>an N(4)-{beta-D-GlcNAc-(1-&gt;2)-alpha-D-Man-(1-&gt;3)-[alpha-D-Man-(1-&gt;6)]-beta-D-Man-(1-&gt;4)-beta-D-GlcNAc-(1-&gt;4)-beta-D-GlcNAc}-L-asparaginyl-[protein] + UDP-N-acetyl-alpha-D-glucosamine = an N(4)-{beta-D-GlcNAc-(1-&gt;2)-[beta-D-GlcNAc-(1-&gt;4)]-alpha-D-Man-(1-&gt;3)-[alpha-D-Man-(1-&gt;6)]-beta-D-Man-(1-&gt;4)-beta-D-GlcNAc-(1-&gt;4)-beta-D-GlcNAc}-L-asparaginyl-[protein] + UDP + H(+)</text>
        <dbReference type="Rhea" id="RHEA:69615"/>
        <dbReference type="Rhea" id="RHEA-COMP:14369"/>
        <dbReference type="Rhea" id="RHEA-COMP:17732"/>
        <dbReference type="ChEBI" id="CHEBI:15378"/>
        <dbReference type="ChEBI" id="CHEBI:57705"/>
        <dbReference type="ChEBI" id="CHEBI:58223"/>
        <dbReference type="ChEBI" id="CHEBI:60615"/>
        <dbReference type="ChEBI" id="CHEBI:187873"/>
    </reaction>
    <physiologicalReaction direction="left-to-right" evidence="25">
        <dbReference type="Rhea" id="RHEA:69616"/>
    </physiologicalReaction>
</comment>
<dbReference type="InterPro" id="IPR056576">
    <property type="entry name" value="MGAT4_A/B/C_C"/>
</dbReference>
<evidence type="ECO:0000256" key="22">
    <source>
        <dbReference type="ARBA" id="ARBA00047414"/>
    </source>
</evidence>
<evidence type="ECO:0000259" key="31">
    <source>
        <dbReference type="Pfam" id="PF23524"/>
    </source>
</evidence>
<dbReference type="GO" id="GO:0005793">
    <property type="term" value="C:endoplasmic reticulum-Golgi intermediate compartment"/>
    <property type="evidence" value="ECO:0007669"/>
    <property type="project" value="TreeGrafter"/>
</dbReference>
<name>A0A673X6L1_SALTR</name>
<keyword evidence="10" id="KW-0479">Metal-binding</keyword>
<reference evidence="32" key="2">
    <citation type="submission" date="2025-09" db="UniProtKB">
        <authorList>
            <consortium name="Ensembl"/>
        </authorList>
    </citation>
    <scope>IDENTIFICATION</scope>
</reference>
<dbReference type="InterPro" id="IPR057279">
    <property type="entry name" value="MGAT4"/>
</dbReference>
<protein>
    <recommendedName>
        <fullName evidence="18">Alpha-1,3-mannosyl-glycoprotein 4-beta-N-acetylglucosaminyltransferase A</fullName>
        <ecNumber evidence="17">2.4.1.145</ecNumber>
    </recommendedName>
    <alternativeName>
        <fullName evidence="19">N-glycosyl-oligosaccharide-glycoprotein N-acetylglucosaminyltransferase IVa</fullName>
    </alternativeName>
    <alternativeName>
        <fullName evidence="20">UDP-N-acetylglucosamine: alpha-1,3-D-mannoside beta-1,4-N-acetylglucosaminyltransferase IVa</fullName>
    </alternativeName>
</protein>
<comment type="catalytic activity">
    <reaction evidence="22">
        <text>N(4)-{beta-D-GlcNAc-(1-&gt;2)-alpha-D-Man-(1-&gt;3)-[alpha-D-Man-(1-&gt;3)-{alpha-D-Man-(1-&gt;6)}-alpha-D-Man-(1-&gt;6)]-beta-D-Man-(1-&gt;4)-beta-D-GlcNAc-(1-&gt;4)-beta-D-GlcNAc}-asparaginyl-[protein] + UDP-N-acetyl-alpha-D-glucosamine = N(4)-{beta-D-GlcNAc-(1-&gt;2)-[beta-D-GlcNAc-(1-&gt;4)]-alpha-D-Man-(1-&gt;3)-[alpha-D-Man-(1-&gt;3)-{alpha-D-Man-(1-&gt;6)}-alpha-D-Man-(1-&gt;6)]-beta-D-Man-(1-&gt;4)-beta-D-GlcNAc-(1-&gt;4)-beta-D-GlcNAc}-asparaginyl-[protein] + UDP + H(+)</text>
        <dbReference type="Rhea" id="RHEA:69631"/>
        <dbReference type="Rhea" id="RHEA-COMP:17739"/>
        <dbReference type="Rhea" id="RHEA-COMP:17740"/>
        <dbReference type="ChEBI" id="CHEBI:15378"/>
        <dbReference type="ChEBI" id="CHEBI:57705"/>
        <dbReference type="ChEBI" id="CHEBI:58223"/>
        <dbReference type="ChEBI" id="CHEBI:187880"/>
        <dbReference type="ChEBI" id="CHEBI:187881"/>
    </reaction>
    <physiologicalReaction direction="left-to-right" evidence="22">
        <dbReference type="Rhea" id="RHEA:69632"/>
    </physiologicalReaction>
</comment>
<evidence type="ECO:0000256" key="29">
    <source>
        <dbReference type="SAM" id="Phobius"/>
    </source>
</evidence>
<dbReference type="GO" id="GO:0006487">
    <property type="term" value="P:protein N-linked glycosylation"/>
    <property type="evidence" value="ECO:0007669"/>
    <property type="project" value="TreeGrafter"/>
</dbReference>
<evidence type="ECO:0000256" key="4">
    <source>
        <dbReference type="ARBA" id="ARBA00004922"/>
    </source>
</evidence>
<dbReference type="GO" id="GO:0005783">
    <property type="term" value="C:endoplasmic reticulum"/>
    <property type="evidence" value="ECO:0007669"/>
    <property type="project" value="TreeGrafter"/>
</dbReference>
<reference evidence="32" key="1">
    <citation type="submission" date="2025-08" db="UniProtKB">
        <authorList>
            <consortium name="Ensembl"/>
        </authorList>
    </citation>
    <scope>IDENTIFICATION</scope>
</reference>
<dbReference type="AlphaFoldDB" id="A0A673X6L1"/>
<evidence type="ECO:0000256" key="15">
    <source>
        <dbReference type="ARBA" id="ARBA00023136"/>
    </source>
</evidence>
<evidence type="ECO:0000256" key="19">
    <source>
        <dbReference type="ARBA" id="ARBA00043050"/>
    </source>
</evidence>
<dbReference type="GO" id="GO:0000139">
    <property type="term" value="C:Golgi membrane"/>
    <property type="evidence" value="ECO:0007669"/>
    <property type="project" value="UniProtKB-SubCell"/>
</dbReference>
<evidence type="ECO:0000256" key="6">
    <source>
        <dbReference type="ARBA" id="ARBA00022525"/>
    </source>
</evidence>
<keyword evidence="7" id="KW-0328">Glycosyltransferase</keyword>
<dbReference type="GO" id="GO:0046872">
    <property type="term" value="F:metal ion binding"/>
    <property type="evidence" value="ECO:0007669"/>
    <property type="project" value="UniProtKB-KW"/>
</dbReference>
<dbReference type="GO" id="GO:0008454">
    <property type="term" value="F:alpha-1,3-mannosylglycoprotein 4-beta-N-acetylglucosaminyltransferase activity"/>
    <property type="evidence" value="ECO:0007669"/>
    <property type="project" value="UniProtKB-EC"/>
</dbReference>
<feature type="transmembrane region" description="Helical" evidence="29">
    <location>
        <begin position="7"/>
        <end position="27"/>
    </location>
</feature>
<dbReference type="GO" id="GO:0005576">
    <property type="term" value="C:extracellular region"/>
    <property type="evidence" value="ECO:0007669"/>
    <property type="project" value="UniProtKB-SubCell"/>
</dbReference>
<evidence type="ECO:0000256" key="9">
    <source>
        <dbReference type="ARBA" id="ARBA00022692"/>
    </source>
</evidence>
<accession>A0A673X6L1</accession>
<dbReference type="EC" id="2.4.1.145" evidence="17"/>
<keyword evidence="15 29" id="KW-0472">Membrane</keyword>
<dbReference type="Proteomes" id="UP000472277">
    <property type="component" value="Chromosome 20"/>
</dbReference>
<comment type="catalytic activity">
    <reaction evidence="23">
        <text>N(4)-{beta-D-GlcNAc-(1-&gt;2)-alpha-D-Man-(1-&gt;3)-[beta-D-GlcNAc-(1-&gt;2)-alpha-D-Man-(1-&gt;6)]-beta-D-Man-(1-&gt;4)-beta-D-GlcNAc-(1-&gt;4)-beta-D-GlcNAc}-L-asparaginyl-[protein] + UDP-N-acetyl-alpha-D-glucosamine = N(4)-{beta-D-GlcNAc-(1-&gt;2)-[beta-D-GlcNAc-(1-&gt;4)]-alpha-D-Man-(1-&gt;3)-[beta-D-GlcNAc-(1-&gt;2)-alpha-D-Man-(1-&gt;6)]-beta-D-Man-(1-&gt;4)-beta-D-GlcNAc-(1-&gt;4)-beta-D-GlcNAc}-L-asparaginyl-[protein] + UDP + H(+)</text>
        <dbReference type="Rhea" id="RHEA:16057"/>
        <dbReference type="Rhea" id="RHEA-COMP:13526"/>
        <dbReference type="Rhea" id="RHEA-COMP:14374"/>
        <dbReference type="ChEBI" id="CHEBI:15378"/>
        <dbReference type="ChEBI" id="CHEBI:57705"/>
        <dbReference type="ChEBI" id="CHEBI:58223"/>
        <dbReference type="ChEBI" id="CHEBI:60651"/>
        <dbReference type="ChEBI" id="CHEBI:139507"/>
        <dbReference type="EC" id="2.4.1.145"/>
    </reaction>
    <physiologicalReaction direction="left-to-right" evidence="23">
        <dbReference type="Rhea" id="RHEA:16058"/>
    </physiologicalReaction>
</comment>
<evidence type="ECO:0000256" key="20">
    <source>
        <dbReference type="ARBA" id="ARBA00043139"/>
    </source>
</evidence>
<comment type="catalytic activity">
    <reaction evidence="26">
        <text>an N(4)-{beta-D-GlcNAc-(1-&gt;2)-alpha-D-Man-(1-&gt;3)-[beta-D-Gal-(1-&gt;4)-beta-D-GlcNAc-(1-&gt;2)-alpha-D-Man-(1-&gt;6)]-beta-D-Man-(1-&gt;4)-beta-D-GlcNAc-(1-&gt;4)-beta-D-GlcNAc}-L-asparaginyl-[protein] + UDP-N-acetyl-alpha-D-glucosamine = an N(4)-{beta-D-GlcNAc-(1-&gt;2)-[beta-D-GlcNAc-(1-&gt;4)]-alpha-D-Man-(1-&gt;3)-[beta-D-Gal-(1-&gt;4)-beta-D-GlcNAc-(1-&gt;2)-alpha-D-Man-(1-&gt;6)]-beta-D-Man-(1-&gt;4)-beta-D-GlcNAc-(1-&gt;4)-beta-D-GlcNAc}-L-asparaginyl-[protein] + UDP + H(+)</text>
        <dbReference type="Rhea" id="RHEA:69627"/>
        <dbReference type="Rhea" id="RHEA-COMP:17737"/>
        <dbReference type="Rhea" id="RHEA-COMP:17738"/>
        <dbReference type="ChEBI" id="CHEBI:15378"/>
        <dbReference type="ChEBI" id="CHEBI:57705"/>
        <dbReference type="ChEBI" id="CHEBI:58223"/>
        <dbReference type="ChEBI" id="CHEBI:187878"/>
        <dbReference type="ChEBI" id="CHEBI:187879"/>
    </reaction>
    <physiologicalReaction direction="left-to-right" evidence="26">
        <dbReference type="Rhea" id="RHEA:69628"/>
    </physiologicalReaction>
</comment>
<dbReference type="Ensembl" id="ENSSTUT00000020858.1">
    <property type="protein sequence ID" value="ENSSTUP00000019850.1"/>
    <property type="gene ID" value="ENSSTUG00000008790.1"/>
</dbReference>
<evidence type="ECO:0000313" key="32">
    <source>
        <dbReference type="Ensembl" id="ENSSTUP00000019850.1"/>
    </source>
</evidence>
<evidence type="ECO:0000256" key="2">
    <source>
        <dbReference type="ARBA" id="ARBA00004323"/>
    </source>
</evidence>
<keyword evidence="33" id="KW-1185">Reference proteome</keyword>
<keyword evidence="11" id="KW-0735">Signal-anchor</keyword>
<evidence type="ECO:0000256" key="25">
    <source>
        <dbReference type="ARBA" id="ARBA00093220"/>
    </source>
</evidence>
<evidence type="ECO:0000256" key="28">
    <source>
        <dbReference type="ARBA" id="ARBA00093244"/>
    </source>
</evidence>
<evidence type="ECO:0000313" key="33">
    <source>
        <dbReference type="Proteomes" id="UP000472277"/>
    </source>
</evidence>
<comment type="catalytic activity">
    <reaction evidence="27">
        <text>an N(4)-{beta-D-GlcNAc-(1-&gt;2)-alpha-D-Man-(1-&gt;3)-[beta-D-GlcNAc-(1-&gt;2)-alpha-D-Man-(1-&gt;6)]-beta-D-Man-(1-&gt;4)-beta-D-GlcNAc-(1-&gt;4)-[alpha-L-Fuc-(1-&gt;6)]-beta-D-GlcNAc}-L-asparaginyl-[protein] + UDP-N-acetyl-alpha-D-glucosamine = N(4)-{beta-D-GlcNAc-(1-&gt;2)-[beta-D-GlcNAc-(1-&gt;4)]-alpha-D-Man-(1-&gt;3)-[beta-D-GlcNAc-(1-&gt;2)-alpha-D-Man-(1-&gt;6)]-beta-D-Man-(1-&gt;4)-beta-D-GlcNAc-(1-&gt;4)-[alpha-L-Fuc-(1-&gt;6)]-beta-D-GlcNAc}-asparaginyl-[protein] + UDP + H(+)</text>
        <dbReference type="Rhea" id="RHEA:69623"/>
        <dbReference type="Rhea" id="RHEA-COMP:13532"/>
        <dbReference type="Rhea" id="RHEA-COMP:18198"/>
        <dbReference type="ChEBI" id="CHEBI:15378"/>
        <dbReference type="ChEBI" id="CHEBI:57705"/>
        <dbReference type="ChEBI" id="CHEBI:58223"/>
        <dbReference type="ChEBI" id="CHEBI:137207"/>
        <dbReference type="ChEBI" id="CHEBI:187877"/>
    </reaction>
    <physiologicalReaction direction="left-to-right" evidence="27">
        <dbReference type="Rhea" id="RHEA:69624"/>
    </physiologicalReaction>
</comment>
<feature type="domain" description="MGAT4 conserved region" evidence="30">
    <location>
        <begin position="104"/>
        <end position="380"/>
    </location>
</feature>
<dbReference type="InterPro" id="IPR006759">
    <property type="entry name" value="Glyco_transf_54"/>
</dbReference>
<evidence type="ECO:0000256" key="7">
    <source>
        <dbReference type="ARBA" id="ARBA00022676"/>
    </source>
</evidence>
<evidence type="ECO:0000256" key="18">
    <source>
        <dbReference type="ARBA" id="ARBA00039706"/>
    </source>
</evidence>
<evidence type="ECO:0000259" key="30">
    <source>
        <dbReference type="Pfam" id="PF04666"/>
    </source>
</evidence>
<comment type="cofactor">
    <cofactor evidence="1">
        <name>a divalent metal cation</name>
        <dbReference type="ChEBI" id="CHEBI:60240"/>
    </cofactor>
</comment>
<gene>
    <name evidence="32" type="primary">MGAT4A</name>
    <name evidence="32" type="synonym">mgat4a</name>
</gene>
<dbReference type="Pfam" id="PF23524">
    <property type="entry name" value="MGAT4A_C"/>
    <property type="match status" value="1"/>
</dbReference>
<evidence type="ECO:0000256" key="1">
    <source>
        <dbReference type="ARBA" id="ARBA00001968"/>
    </source>
</evidence>